<evidence type="ECO:0000313" key="2">
    <source>
        <dbReference type="Proteomes" id="UP000807504"/>
    </source>
</evidence>
<sequence>MAASNYESTEIKRSIYHGKEVHRFTYRFSVRNLQRILSWTFLENFGTDCQFIRNSWTCEILFQEVLDDQMAFVHFRLQRIDSARNSVKVRVLLFISDAVGRSLFDSPKIERDRVHGGQLIEESFYENFEFPGMRSYYNSRLDVTVVIEVISDHFTISTANETLRRLEFLDLQL</sequence>
<keyword evidence="2" id="KW-1185">Reference proteome</keyword>
<dbReference type="AlphaFoldDB" id="A0A8T0EMH7"/>
<reference evidence="1" key="1">
    <citation type="journal article" date="2020" name="bioRxiv">
        <title>Chromosome-level reference genome of the European wasp spider Argiope bruennichi: a resource for studies on range expansion and evolutionary adaptation.</title>
        <authorList>
            <person name="Sheffer M.M."/>
            <person name="Hoppe A."/>
            <person name="Krehenwinkel H."/>
            <person name="Uhl G."/>
            <person name="Kuss A.W."/>
            <person name="Jensen L."/>
            <person name="Jensen C."/>
            <person name="Gillespie R.G."/>
            <person name="Hoff K.J."/>
            <person name="Prost S."/>
        </authorList>
    </citation>
    <scope>NUCLEOTIDE SEQUENCE</scope>
</reference>
<protein>
    <submittedName>
        <fullName evidence="1">Uncharacterized protein</fullName>
    </submittedName>
</protein>
<accession>A0A8T0EMH7</accession>
<evidence type="ECO:0000313" key="1">
    <source>
        <dbReference type="EMBL" id="KAF8776937.1"/>
    </source>
</evidence>
<proteinExistence type="predicted"/>
<dbReference type="EMBL" id="JABXBU010002072">
    <property type="protein sequence ID" value="KAF8776937.1"/>
    <property type="molecule type" value="Genomic_DNA"/>
</dbReference>
<comment type="caution">
    <text evidence="1">The sequence shown here is derived from an EMBL/GenBank/DDBJ whole genome shotgun (WGS) entry which is preliminary data.</text>
</comment>
<gene>
    <name evidence="1" type="ORF">HNY73_013871</name>
</gene>
<dbReference type="Proteomes" id="UP000807504">
    <property type="component" value="Unassembled WGS sequence"/>
</dbReference>
<name>A0A8T0EMH7_ARGBR</name>
<reference evidence="1" key="2">
    <citation type="submission" date="2020-06" db="EMBL/GenBank/DDBJ databases">
        <authorList>
            <person name="Sheffer M."/>
        </authorList>
    </citation>
    <scope>NUCLEOTIDE SEQUENCE</scope>
</reference>
<organism evidence="1 2">
    <name type="scientific">Argiope bruennichi</name>
    <name type="common">Wasp spider</name>
    <name type="synonym">Aranea bruennichi</name>
    <dbReference type="NCBI Taxonomy" id="94029"/>
    <lineage>
        <taxon>Eukaryota</taxon>
        <taxon>Metazoa</taxon>
        <taxon>Ecdysozoa</taxon>
        <taxon>Arthropoda</taxon>
        <taxon>Chelicerata</taxon>
        <taxon>Arachnida</taxon>
        <taxon>Araneae</taxon>
        <taxon>Araneomorphae</taxon>
        <taxon>Entelegynae</taxon>
        <taxon>Araneoidea</taxon>
        <taxon>Araneidae</taxon>
        <taxon>Argiope</taxon>
    </lineage>
</organism>